<dbReference type="InterPro" id="IPR001845">
    <property type="entry name" value="HTH_ArsR_DNA-bd_dom"/>
</dbReference>
<dbReference type="Pfam" id="PF08241">
    <property type="entry name" value="Methyltransf_11"/>
    <property type="match status" value="1"/>
</dbReference>
<protein>
    <submittedName>
        <fullName evidence="5">ArsR family transcriptional regulator</fullName>
    </submittedName>
</protein>
<dbReference type="PANTHER" id="PTHR33154:SF33">
    <property type="entry name" value="TRANSCRIPTIONAL REPRESSOR SDPR"/>
    <property type="match status" value="1"/>
</dbReference>
<keyword evidence="1" id="KW-0805">Transcription regulation</keyword>
<dbReference type="Proteomes" id="UP000200980">
    <property type="component" value="Unassembled WGS sequence"/>
</dbReference>
<dbReference type="STRING" id="1539051.AL01_03390"/>
<dbReference type="NCBIfam" id="NF033788">
    <property type="entry name" value="HTH_metalloreg"/>
    <property type="match status" value="1"/>
</dbReference>
<dbReference type="SUPFAM" id="SSF46785">
    <property type="entry name" value="Winged helix' DNA-binding domain"/>
    <property type="match status" value="1"/>
</dbReference>
<dbReference type="InterPro" id="IPR036390">
    <property type="entry name" value="WH_DNA-bd_sf"/>
</dbReference>
<dbReference type="PROSITE" id="PS50987">
    <property type="entry name" value="HTH_ARSR_2"/>
    <property type="match status" value="1"/>
</dbReference>
<dbReference type="OrthoDB" id="9789575at2"/>
<dbReference type="Gene3D" id="3.40.50.150">
    <property type="entry name" value="Vaccinia Virus protein VP39"/>
    <property type="match status" value="1"/>
</dbReference>
<dbReference type="InterPro" id="IPR013216">
    <property type="entry name" value="Methyltransf_11"/>
</dbReference>
<dbReference type="PANTHER" id="PTHR33154">
    <property type="entry name" value="TRANSCRIPTIONAL REGULATOR, ARSR FAMILY"/>
    <property type="match status" value="1"/>
</dbReference>
<keyword evidence="3" id="KW-0804">Transcription</keyword>
<keyword evidence="2" id="KW-0238">DNA-binding</keyword>
<proteinExistence type="predicted"/>
<accession>A0A1S8GQ36</accession>
<dbReference type="AlphaFoldDB" id="A0A1S8GQ36"/>
<dbReference type="SMART" id="SM00418">
    <property type="entry name" value="HTH_ARSR"/>
    <property type="match status" value="1"/>
</dbReference>
<dbReference type="CDD" id="cd00090">
    <property type="entry name" value="HTH_ARSR"/>
    <property type="match status" value="1"/>
</dbReference>
<dbReference type="RefSeq" id="WP_077395968.1">
    <property type="nucleotide sequence ID" value="NZ_JATM01000002.1"/>
</dbReference>
<dbReference type="Gene3D" id="1.10.10.10">
    <property type="entry name" value="Winged helix-like DNA-binding domain superfamily/Winged helix DNA-binding domain"/>
    <property type="match status" value="1"/>
</dbReference>
<dbReference type="CDD" id="cd02440">
    <property type="entry name" value="AdoMet_MTases"/>
    <property type="match status" value="1"/>
</dbReference>
<dbReference type="Pfam" id="PF01022">
    <property type="entry name" value="HTH_5"/>
    <property type="match status" value="1"/>
</dbReference>
<evidence type="ECO:0000259" key="4">
    <source>
        <dbReference type="PROSITE" id="PS50987"/>
    </source>
</evidence>
<evidence type="ECO:0000256" key="3">
    <source>
        <dbReference type="ARBA" id="ARBA00023163"/>
    </source>
</evidence>
<dbReference type="InterPro" id="IPR051081">
    <property type="entry name" value="HTH_MetalResp_TranReg"/>
</dbReference>
<gene>
    <name evidence="5" type="ORF">AL01_03390</name>
</gene>
<comment type="caution">
    <text evidence="5">The sequence shown here is derived from an EMBL/GenBank/DDBJ whole genome shotgun (WGS) entry which is preliminary data.</text>
</comment>
<dbReference type="InterPro" id="IPR029063">
    <property type="entry name" value="SAM-dependent_MTases_sf"/>
</dbReference>
<reference evidence="5 6" key="1">
    <citation type="journal article" date="2016" name="PLoS ONE">
        <title>Whole-Genome Sequence Analysis of Bombella intestini LMG 28161T, a Novel Acetic Acid Bacterium Isolated from the Crop of a Red-Tailed Bumble Bee, Bombus lapidarius.</title>
        <authorList>
            <person name="Li L."/>
            <person name="Illeghems K."/>
            <person name="Van Kerrebroeck S."/>
            <person name="Borremans W."/>
            <person name="Cleenwerck I."/>
            <person name="Smagghe G."/>
            <person name="De Vuyst L."/>
            <person name="Vandamme P."/>
        </authorList>
    </citation>
    <scope>NUCLEOTIDE SEQUENCE [LARGE SCALE GENOMIC DNA]</scope>
    <source>
        <strain evidence="5 6">R-52487</strain>
    </source>
</reference>
<keyword evidence="6" id="KW-1185">Reference proteome</keyword>
<evidence type="ECO:0000256" key="1">
    <source>
        <dbReference type="ARBA" id="ARBA00023015"/>
    </source>
</evidence>
<dbReference type="PRINTS" id="PR00778">
    <property type="entry name" value="HTHARSR"/>
</dbReference>
<dbReference type="SUPFAM" id="SSF53335">
    <property type="entry name" value="S-adenosyl-L-methionine-dependent methyltransferases"/>
    <property type="match status" value="1"/>
</dbReference>
<evidence type="ECO:0000256" key="2">
    <source>
        <dbReference type="ARBA" id="ARBA00023125"/>
    </source>
</evidence>
<dbReference type="GO" id="GO:0003677">
    <property type="term" value="F:DNA binding"/>
    <property type="evidence" value="ECO:0007669"/>
    <property type="project" value="UniProtKB-KW"/>
</dbReference>
<evidence type="ECO:0000313" key="6">
    <source>
        <dbReference type="Proteomes" id="UP000200980"/>
    </source>
</evidence>
<dbReference type="EMBL" id="JATM01000002">
    <property type="protein sequence ID" value="OOL18806.1"/>
    <property type="molecule type" value="Genomic_DNA"/>
</dbReference>
<evidence type="ECO:0000313" key="5">
    <source>
        <dbReference type="EMBL" id="OOL18806.1"/>
    </source>
</evidence>
<sequence>MDRALIIFQALAEPTRLRILRLLREMELSVGELAQVLGQSQPRVSRHVKVLAEAELVERRKEGSWVFLALGDENDLEPIFAALDHWRRYHEEDDDEMGRADRQRLQAVRNVRMGEAEDWFEVHAAEWDAIRSLHVSEQSVESAIIKLVGDGPLGRVVDIGTGTGRMLELLAPQCESAIGFDRSPSMLRLARVKLEENRTADGEEIKLRQGNFYALPLAAGSADLTILHQALRYAQHPAAVIAESARILSPGGRLLVVDFALHDREELRTRDAHMYLGFSDERMQQWFEAAGLEADPPVSLDGELTVKLWMGRLPLDQQSRVT</sequence>
<name>A0A1S8GQ36_9PROT</name>
<dbReference type="GO" id="GO:0008757">
    <property type="term" value="F:S-adenosylmethionine-dependent methyltransferase activity"/>
    <property type="evidence" value="ECO:0007669"/>
    <property type="project" value="InterPro"/>
</dbReference>
<dbReference type="GO" id="GO:0003700">
    <property type="term" value="F:DNA-binding transcription factor activity"/>
    <property type="evidence" value="ECO:0007669"/>
    <property type="project" value="InterPro"/>
</dbReference>
<organism evidence="5 6">
    <name type="scientific">Bombella intestini</name>
    <dbReference type="NCBI Taxonomy" id="1539051"/>
    <lineage>
        <taxon>Bacteria</taxon>
        <taxon>Pseudomonadati</taxon>
        <taxon>Pseudomonadota</taxon>
        <taxon>Alphaproteobacteria</taxon>
        <taxon>Acetobacterales</taxon>
        <taxon>Acetobacteraceae</taxon>
        <taxon>Bombella</taxon>
    </lineage>
</organism>
<dbReference type="InterPro" id="IPR011991">
    <property type="entry name" value="ArsR-like_HTH"/>
</dbReference>
<dbReference type="InterPro" id="IPR036388">
    <property type="entry name" value="WH-like_DNA-bd_sf"/>
</dbReference>
<feature type="domain" description="HTH arsR-type" evidence="4">
    <location>
        <begin position="1"/>
        <end position="90"/>
    </location>
</feature>